<feature type="compositionally biased region" description="Polar residues" evidence="1">
    <location>
        <begin position="299"/>
        <end position="326"/>
    </location>
</feature>
<feature type="region of interest" description="Disordered" evidence="1">
    <location>
        <begin position="160"/>
        <end position="183"/>
    </location>
</feature>
<feature type="region of interest" description="Disordered" evidence="1">
    <location>
        <begin position="260"/>
        <end position="333"/>
    </location>
</feature>
<organism evidence="2 3">
    <name type="scientific">Mycena alexandri</name>
    <dbReference type="NCBI Taxonomy" id="1745969"/>
    <lineage>
        <taxon>Eukaryota</taxon>
        <taxon>Fungi</taxon>
        <taxon>Dikarya</taxon>
        <taxon>Basidiomycota</taxon>
        <taxon>Agaricomycotina</taxon>
        <taxon>Agaricomycetes</taxon>
        <taxon>Agaricomycetidae</taxon>
        <taxon>Agaricales</taxon>
        <taxon>Marasmiineae</taxon>
        <taxon>Mycenaceae</taxon>
        <taxon>Mycena</taxon>
    </lineage>
</organism>
<protein>
    <submittedName>
        <fullName evidence="2">Uncharacterized protein</fullName>
    </submittedName>
</protein>
<comment type="caution">
    <text evidence="2">The sequence shown here is derived from an EMBL/GenBank/DDBJ whole genome shotgun (WGS) entry which is preliminary data.</text>
</comment>
<feature type="region of interest" description="Disordered" evidence="1">
    <location>
        <begin position="345"/>
        <end position="364"/>
    </location>
</feature>
<keyword evidence="3" id="KW-1185">Reference proteome</keyword>
<feature type="compositionally biased region" description="Low complexity" evidence="1">
    <location>
        <begin position="390"/>
        <end position="399"/>
    </location>
</feature>
<feature type="compositionally biased region" description="Polar residues" evidence="1">
    <location>
        <begin position="170"/>
        <end position="183"/>
    </location>
</feature>
<reference evidence="2" key="1">
    <citation type="submission" date="2023-03" db="EMBL/GenBank/DDBJ databases">
        <title>Massive genome expansion in bonnet fungi (Mycena s.s.) driven by repeated elements and novel gene families across ecological guilds.</title>
        <authorList>
            <consortium name="Lawrence Berkeley National Laboratory"/>
            <person name="Harder C.B."/>
            <person name="Miyauchi S."/>
            <person name="Viragh M."/>
            <person name="Kuo A."/>
            <person name="Thoen E."/>
            <person name="Andreopoulos B."/>
            <person name="Lu D."/>
            <person name="Skrede I."/>
            <person name="Drula E."/>
            <person name="Henrissat B."/>
            <person name="Morin E."/>
            <person name="Kohler A."/>
            <person name="Barry K."/>
            <person name="LaButti K."/>
            <person name="Morin E."/>
            <person name="Salamov A."/>
            <person name="Lipzen A."/>
            <person name="Mereny Z."/>
            <person name="Hegedus B."/>
            <person name="Baldrian P."/>
            <person name="Stursova M."/>
            <person name="Weitz H."/>
            <person name="Taylor A."/>
            <person name="Grigoriev I.V."/>
            <person name="Nagy L.G."/>
            <person name="Martin F."/>
            <person name="Kauserud H."/>
        </authorList>
    </citation>
    <scope>NUCLEOTIDE SEQUENCE</scope>
    <source>
        <strain evidence="2">CBHHK200</strain>
    </source>
</reference>
<gene>
    <name evidence="2" type="ORF">C8F04DRAFT_1196489</name>
</gene>
<dbReference type="Proteomes" id="UP001218188">
    <property type="component" value="Unassembled WGS sequence"/>
</dbReference>
<dbReference type="EMBL" id="JARJCM010000258">
    <property type="protein sequence ID" value="KAJ7020577.1"/>
    <property type="molecule type" value="Genomic_DNA"/>
</dbReference>
<feature type="region of interest" description="Disordered" evidence="1">
    <location>
        <begin position="390"/>
        <end position="464"/>
    </location>
</feature>
<evidence type="ECO:0000313" key="3">
    <source>
        <dbReference type="Proteomes" id="UP001218188"/>
    </source>
</evidence>
<name>A0AAD6S7J4_9AGAR</name>
<sequence length="576" mass="63367">MPAGRLPLDPRVKAERRQATLQRYALNGGSLPYRPSYGTHKGLGNEPSLWMKLQEAPLTETKIYGVHGAPARQILGNARPTAPHRPRPATVSNAERRRKKLEVGVEEAPPPFNVDDCRGGETGRLRPWMQTNAIQTISSPPLDVSPTPRVFSHPWLGWRGITPRGPDQGASPSTTRTQATPTAFWSTGTTPPLASMELCKAVFVGCTARDLQLQLINLTPREQVEPLIRGRTDAVYFQAHDWCEASEKWEQHCEKNHDHLPEWRRSSSPSPASSAFTVSRHPSRESSPCSFFGEPTPSPSKTLVRSSSRSATSTPHPSCVAHQNSSGKRRGDNCYTPPSETCSLDTAFSHQGPRAPRSFLSSELPYPPRLKDEIEANLAAAAAALSLLPSSPERPAPELTHSARPSSPERPALELTHSGPRVDIPLVHLNDSDSDSMNASDLGTTELGDLSDEGAPPQYDPTGSSAHDWITVESSPPPRLVYAVSGHEIVFRDRDAAWKIFQARRWRSMGVEFLMATTPEELRCFIGRHGLELGELVFALSCDPHPFELLKAGETQAGEMLVTKDVRRVESFYARQ</sequence>
<evidence type="ECO:0000313" key="2">
    <source>
        <dbReference type="EMBL" id="KAJ7020577.1"/>
    </source>
</evidence>
<proteinExistence type="predicted"/>
<dbReference type="AlphaFoldDB" id="A0AAD6S7J4"/>
<evidence type="ECO:0000256" key="1">
    <source>
        <dbReference type="SAM" id="MobiDB-lite"/>
    </source>
</evidence>
<accession>A0AAD6S7J4</accession>
<feature type="compositionally biased region" description="Low complexity" evidence="1">
    <location>
        <begin position="266"/>
        <end position="275"/>
    </location>
</feature>
<feature type="region of interest" description="Disordered" evidence="1">
    <location>
        <begin position="76"/>
        <end position="96"/>
    </location>
</feature>